<dbReference type="InterPro" id="IPR019734">
    <property type="entry name" value="TPR_rpt"/>
</dbReference>
<dbReference type="Gene3D" id="1.25.40.10">
    <property type="entry name" value="Tetratricopeptide repeat domain"/>
    <property type="match status" value="3"/>
</dbReference>
<evidence type="ECO:0000313" key="9">
    <source>
        <dbReference type="Proteomes" id="UP000037460"/>
    </source>
</evidence>
<evidence type="ECO:0000256" key="3">
    <source>
        <dbReference type="ARBA" id="ARBA00022737"/>
    </source>
</evidence>
<evidence type="ECO:0000256" key="2">
    <source>
        <dbReference type="ARBA" id="ARBA00022490"/>
    </source>
</evidence>
<dbReference type="SUPFAM" id="SSF48452">
    <property type="entry name" value="TPR-like"/>
    <property type="match status" value="3"/>
</dbReference>
<reference evidence="9" key="1">
    <citation type="journal article" date="2015" name="PLoS Genet.">
        <title>Genome Sequence and Transcriptome Analyses of Chrysochromulina tobin: Metabolic Tools for Enhanced Algal Fitness in the Prominent Order Prymnesiales (Haptophyceae).</title>
        <authorList>
            <person name="Hovde B.T."/>
            <person name="Deodato C.R."/>
            <person name="Hunsperger H.M."/>
            <person name="Ryken S.A."/>
            <person name="Yost W."/>
            <person name="Jha R.K."/>
            <person name="Patterson J."/>
            <person name="Monnat R.J. Jr."/>
            <person name="Barlow S.B."/>
            <person name="Starkenburg S.R."/>
            <person name="Cattolico R.A."/>
        </authorList>
    </citation>
    <scope>NUCLEOTIDE SEQUENCE</scope>
    <source>
        <strain evidence="9">CCMP291</strain>
    </source>
</reference>
<dbReference type="EMBL" id="JWZX01002585">
    <property type="protein sequence ID" value="KOO28322.1"/>
    <property type="molecule type" value="Genomic_DNA"/>
</dbReference>
<feature type="repeat" description="TPR" evidence="5">
    <location>
        <begin position="319"/>
        <end position="352"/>
    </location>
</feature>
<evidence type="ECO:0000256" key="5">
    <source>
        <dbReference type="PROSITE-ProRule" id="PRU00339"/>
    </source>
</evidence>
<comment type="caution">
    <text evidence="8">The sequence shown here is derived from an EMBL/GenBank/DDBJ whole genome shotgun (WGS) entry which is preliminary data.</text>
</comment>
<feature type="domain" description="STI1" evidence="7">
    <location>
        <begin position="514"/>
        <end position="553"/>
    </location>
</feature>
<dbReference type="InterPro" id="IPR011990">
    <property type="entry name" value="TPR-like_helical_dom_sf"/>
</dbReference>
<dbReference type="FunFam" id="1.25.40.10:FF:000020">
    <property type="entry name" value="Stress-induced phosphoprotein 1"/>
    <property type="match status" value="1"/>
</dbReference>
<comment type="subcellular location">
    <subcellularLocation>
        <location evidence="1">Cytoplasm</location>
    </subcellularLocation>
</comment>
<dbReference type="GO" id="GO:0051879">
    <property type="term" value="F:Hsp90 protein binding"/>
    <property type="evidence" value="ECO:0007669"/>
    <property type="project" value="TreeGrafter"/>
</dbReference>
<feature type="compositionally biased region" description="Basic and acidic residues" evidence="6">
    <location>
        <begin position="233"/>
        <end position="245"/>
    </location>
</feature>
<feature type="region of interest" description="Disordered" evidence="6">
    <location>
        <begin position="198"/>
        <end position="245"/>
    </location>
</feature>
<feature type="repeat" description="TPR" evidence="5">
    <location>
        <begin position="379"/>
        <end position="412"/>
    </location>
</feature>
<dbReference type="SMART" id="SM00727">
    <property type="entry name" value="STI1"/>
    <property type="match status" value="2"/>
</dbReference>
<dbReference type="Gene3D" id="1.10.260.100">
    <property type="match status" value="2"/>
</dbReference>
<dbReference type="PROSITE" id="PS50005">
    <property type="entry name" value="TPR"/>
    <property type="match status" value="6"/>
</dbReference>
<dbReference type="Pfam" id="PF13181">
    <property type="entry name" value="TPR_8"/>
    <property type="match status" value="1"/>
</dbReference>
<dbReference type="OrthoDB" id="2423701at2759"/>
<dbReference type="AlphaFoldDB" id="A0A0M0JPU5"/>
<evidence type="ECO:0000256" key="1">
    <source>
        <dbReference type="ARBA" id="ARBA00004496"/>
    </source>
</evidence>
<evidence type="ECO:0000259" key="7">
    <source>
        <dbReference type="SMART" id="SM00727"/>
    </source>
</evidence>
<sequence length="565" mass="61716">MAEEAKAKGTEAFQAGRFAEAIEHYTKAIDLGATHVLYSNRSAAYGGIGKWEEALKDATKCVEMQPDWGKGYGRKGAALHGLGQYDAAIAAYEKGLTVEPGLAMLTKGLADAKKEAERDKGAGGLGGLANIFGAPDVISKIASNPQTASFLADPSFMMKIQQIQRNPDSISMHMNDPRILQVMGVLMGVNIMTPDSMGDGFGASSSAAPTPPPSRKAPAPAPEPEPEVELTEEEKATKAKKAAAEAHKLKGNDAYKAKKFEEAITHYEAAIAELPEEMTYYNNLSAVRFEQKLYDECITQCKKAIEVGRSARADYKIVAKAFARMGNAYEKLQKLPEAVKAFEDSLMEDRTDEIEKKLKALQKKLKELETHAYINPELAEAARAEGNELFKAGKFPEAIAKYTEAMKRNPKDHVPYSNRAACYQKLMEWQLALKDAETSISMEPTFVKGWSRKAGVHFFLKEYHKAMDAYNMILKLEPDNAAAKAGLDNVVATINMQASSGEVDKERQARAMADPEIQAILGDAQMRSILGEMQTDPKKAQAAMQDPVISAKLQKLIAAGVLQVR</sequence>
<dbReference type="FunFam" id="1.10.260.100:FF:000004">
    <property type="entry name" value="Putative stress-induced-phosphoprotein 1"/>
    <property type="match status" value="1"/>
</dbReference>
<accession>A0A0M0JPU5</accession>
<dbReference type="PANTHER" id="PTHR22904">
    <property type="entry name" value="TPR REPEAT CONTAINING PROTEIN"/>
    <property type="match status" value="1"/>
</dbReference>
<name>A0A0M0JPU5_9EUKA</name>
<keyword evidence="2" id="KW-0963">Cytoplasm</keyword>
<dbReference type="Pfam" id="PF13424">
    <property type="entry name" value="TPR_12"/>
    <property type="match status" value="1"/>
</dbReference>
<dbReference type="InterPro" id="IPR006636">
    <property type="entry name" value="STI1_HS-bd"/>
</dbReference>
<gene>
    <name evidence="8" type="ORF">Ctob_008389</name>
</gene>
<dbReference type="FunFam" id="1.25.40.10:FF:000010">
    <property type="entry name" value="Stress-induced phosphoprotein 1"/>
    <property type="match status" value="1"/>
</dbReference>
<keyword evidence="4 5" id="KW-0802">TPR repeat</keyword>
<feature type="repeat" description="TPR" evidence="5">
    <location>
        <begin position="69"/>
        <end position="102"/>
    </location>
</feature>
<dbReference type="InterPro" id="IPR041243">
    <property type="entry name" value="STI1/HOP_DP"/>
</dbReference>
<dbReference type="FunFam" id="1.10.260.100:FF:000002">
    <property type="entry name" value="Stress-induced-phosphoprotein 1 (Hsp70/Hsp90-organizing)"/>
    <property type="match status" value="1"/>
</dbReference>
<feature type="domain" description="STI1" evidence="7">
    <location>
        <begin position="134"/>
        <end position="183"/>
    </location>
</feature>
<evidence type="ECO:0000256" key="4">
    <source>
        <dbReference type="ARBA" id="ARBA00022803"/>
    </source>
</evidence>
<feature type="repeat" description="TPR" evidence="5">
    <location>
        <begin position="244"/>
        <end position="277"/>
    </location>
</feature>
<evidence type="ECO:0000256" key="6">
    <source>
        <dbReference type="SAM" id="MobiDB-lite"/>
    </source>
</evidence>
<feature type="repeat" description="TPR" evidence="5">
    <location>
        <begin position="2"/>
        <end position="35"/>
    </location>
</feature>
<keyword evidence="9" id="KW-1185">Reference proteome</keyword>
<proteinExistence type="predicted"/>
<protein>
    <submittedName>
        <fullName evidence="8">Stress-induced protein sti1-like protein</fullName>
    </submittedName>
</protein>
<dbReference type="GO" id="GO:0005737">
    <property type="term" value="C:cytoplasm"/>
    <property type="evidence" value="ECO:0007669"/>
    <property type="project" value="UniProtKB-SubCell"/>
</dbReference>
<keyword evidence="3" id="KW-0677">Repeat</keyword>
<feature type="repeat" description="TPR" evidence="5">
    <location>
        <begin position="447"/>
        <end position="480"/>
    </location>
</feature>
<dbReference type="Pfam" id="PF17830">
    <property type="entry name" value="STI1-HOP_DP"/>
    <property type="match status" value="2"/>
</dbReference>
<dbReference type="Proteomes" id="UP000037460">
    <property type="component" value="Unassembled WGS sequence"/>
</dbReference>
<organism evidence="8 9">
    <name type="scientific">Chrysochromulina tobinii</name>
    <dbReference type="NCBI Taxonomy" id="1460289"/>
    <lineage>
        <taxon>Eukaryota</taxon>
        <taxon>Haptista</taxon>
        <taxon>Haptophyta</taxon>
        <taxon>Prymnesiophyceae</taxon>
        <taxon>Prymnesiales</taxon>
        <taxon>Chrysochromulinaceae</taxon>
        <taxon>Chrysochromulina</taxon>
    </lineage>
</organism>
<dbReference type="PANTHER" id="PTHR22904:SF523">
    <property type="entry name" value="STRESS-INDUCED-PHOSPHOPROTEIN 1"/>
    <property type="match status" value="1"/>
</dbReference>
<feature type="compositionally biased region" description="Pro residues" evidence="6">
    <location>
        <begin position="209"/>
        <end position="223"/>
    </location>
</feature>
<evidence type="ECO:0000313" key="8">
    <source>
        <dbReference type="EMBL" id="KOO28322.1"/>
    </source>
</evidence>
<dbReference type="SMART" id="SM00028">
    <property type="entry name" value="TPR"/>
    <property type="match status" value="9"/>
</dbReference>